<organism evidence="3">
    <name type="scientific">viral metagenome</name>
    <dbReference type="NCBI Taxonomy" id="1070528"/>
    <lineage>
        <taxon>unclassified sequences</taxon>
        <taxon>metagenomes</taxon>
        <taxon>organismal metagenomes</taxon>
    </lineage>
</organism>
<feature type="compositionally biased region" description="Basic and acidic residues" evidence="1">
    <location>
        <begin position="1"/>
        <end position="13"/>
    </location>
</feature>
<dbReference type="EMBL" id="MT141844">
    <property type="protein sequence ID" value="QJA71071.1"/>
    <property type="molecule type" value="Genomic_DNA"/>
</dbReference>
<evidence type="ECO:0000313" key="4">
    <source>
        <dbReference type="EMBL" id="QJA60951.1"/>
    </source>
</evidence>
<feature type="region of interest" description="Disordered" evidence="1">
    <location>
        <begin position="1"/>
        <end position="29"/>
    </location>
</feature>
<evidence type="ECO:0000313" key="3">
    <source>
        <dbReference type="EMBL" id="QJA46673.1"/>
    </source>
</evidence>
<gene>
    <name evidence="5" type="ORF">MM415A03392_0004</name>
    <name evidence="4" type="ORF">MM415B01016_0020</name>
    <name evidence="3" type="ORF">TM448A00494_0020</name>
</gene>
<evidence type="ECO:0000259" key="2">
    <source>
        <dbReference type="Pfam" id="PF18932"/>
    </source>
</evidence>
<dbReference type="EMBL" id="MT144018">
    <property type="protein sequence ID" value="QJA46673.1"/>
    <property type="molecule type" value="Genomic_DNA"/>
</dbReference>
<reference evidence="3" key="1">
    <citation type="submission" date="2020-03" db="EMBL/GenBank/DDBJ databases">
        <title>The deep terrestrial virosphere.</title>
        <authorList>
            <person name="Holmfeldt K."/>
            <person name="Nilsson E."/>
            <person name="Simone D."/>
            <person name="Lopez-Fernandez M."/>
            <person name="Wu X."/>
            <person name="de Brujin I."/>
            <person name="Lundin D."/>
            <person name="Andersson A."/>
            <person name="Bertilsson S."/>
            <person name="Dopson M."/>
        </authorList>
    </citation>
    <scope>NUCLEOTIDE SEQUENCE</scope>
    <source>
        <strain evidence="5">MM415A03392</strain>
        <strain evidence="4">MM415B01016</strain>
        <strain evidence="3">TM448A00494</strain>
    </source>
</reference>
<dbReference type="EMBL" id="MT141426">
    <property type="protein sequence ID" value="QJA60951.1"/>
    <property type="molecule type" value="Genomic_DNA"/>
</dbReference>
<evidence type="ECO:0000256" key="1">
    <source>
        <dbReference type="SAM" id="MobiDB-lite"/>
    </source>
</evidence>
<name>A0A6H1ZFI6_9ZZZZ</name>
<proteinExistence type="predicted"/>
<protein>
    <submittedName>
        <fullName evidence="3">Putative terminase</fullName>
    </submittedName>
</protein>
<accession>A0A6H1ZFI6</accession>
<sequence length="146" mass="15476">MTAKNEPPKDTRFKPGQSGNPNGRPAGSRSKVCVALDALGEGEAEAIVKAMIESAKAGDGQAGRTILDRVWPPRKGARLQFDLPEVTRADDLPGAIASVNRQVADGEISPDEASLIVGLLDAHRRSIETSELAGRLDALEARLAKR</sequence>
<dbReference type="Pfam" id="PF18932">
    <property type="entry name" value="DUF5681"/>
    <property type="match status" value="1"/>
</dbReference>
<feature type="domain" description="DUF5681" evidence="2">
    <location>
        <begin position="9"/>
        <end position="73"/>
    </location>
</feature>
<dbReference type="AlphaFoldDB" id="A0A6H1ZFI6"/>
<dbReference type="InterPro" id="IPR043736">
    <property type="entry name" value="DUF5681"/>
</dbReference>
<evidence type="ECO:0000313" key="5">
    <source>
        <dbReference type="EMBL" id="QJA71071.1"/>
    </source>
</evidence>